<dbReference type="GO" id="GO:0032787">
    <property type="term" value="P:monocarboxylic acid metabolic process"/>
    <property type="evidence" value="ECO:0007669"/>
    <property type="project" value="UniProtKB-ARBA"/>
</dbReference>
<keyword evidence="4" id="KW-0521">NADP</keyword>
<dbReference type="Gene3D" id="3.40.50.720">
    <property type="entry name" value="NAD(P)-binding Rossmann-like Domain"/>
    <property type="match status" value="1"/>
</dbReference>
<dbReference type="RefSeq" id="WP_260795082.1">
    <property type="nucleotide sequence ID" value="NZ_CP093313.1"/>
</dbReference>
<dbReference type="InterPro" id="IPR050259">
    <property type="entry name" value="SDR"/>
</dbReference>
<proteinExistence type="inferred from homology"/>
<evidence type="ECO:0000256" key="1">
    <source>
        <dbReference type="ARBA" id="ARBA00002607"/>
    </source>
</evidence>
<evidence type="ECO:0000256" key="2">
    <source>
        <dbReference type="ARBA" id="ARBA00006484"/>
    </source>
</evidence>
<evidence type="ECO:0000256" key="6">
    <source>
        <dbReference type="ARBA" id="ARBA00029899"/>
    </source>
</evidence>
<evidence type="ECO:0000256" key="4">
    <source>
        <dbReference type="ARBA" id="ARBA00022857"/>
    </source>
</evidence>
<dbReference type="SMART" id="SM00822">
    <property type="entry name" value="PKS_KR"/>
    <property type="match status" value="1"/>
</dbReference>
<evidence type="ECO:0000256" key="5">
    <source>
        <dbReference type="ARBA" id="ARBA00023002"/>
    </source>
</evidence>
<dbReference type="NCBIfam" id="NF009466">
    <property type="entry name" value="PRK12826.1-2"/>
    <property type="match status" value="1"/>
</dbReference>
<dbReference type="KEGG" id="orp:MOP44_06190"/>
<comment type="function">
    <text evidence="1">Catalyzes the NADPH-dependent reduction of beta-ketoacyl-ACP substrates to beta-hydroxyacyl-ACP products, the first reductive step in the elongation cycle of fatty acid biosynthesis.</text>
</comment>
<sequence>MSELLKGQIAVVTGGSRGIGAAIAALFAAEGAIVAVNFRADQESAGKVVEAIVGAGGTATAHQANIADEAEVHRMVDEVLQKHGRIDTVVCNAGIVRDNLAASMPLEDYDQVLQVNLRGPFLVIREALPSMIRARSGSIVNLSSVRADTGGRGQCNYAVAKAGLQALTRSLALELAPRNIRVNAIAPGLIETDMTRAIREMGSEELTREIPMRRYGQPIDVAHAAAFLCSPRAAYITGAVLSVAGGLGL</sequence>
<dbReference type="PANTHER" id="PTHR42879:SF2">
    <property type="entry name" value="3-OXOACYL-[ACYL-CARRIER-PROTEIN] REDUCTASE FABG"/>
    <property type="match status" value="1"/>
</dbReference>
<keyword evidence="5" id="KW-0560">Oxidoreductase</keyword>
<organism evidence="9 10">
    <name type="scientific">Occallatibacter riparius</name>
    <dbReference type="NCBI Taxonomy" id="1002689"/>
    <lineage>
        <taxon>Bacteria</taxon>
        <taxon>Pseudomonadati</taxon>
        <taxon>Acidobacteriota</taxon>
        <taxon>Terriglobia</taxon>
        <taxon>Terriglobales</taxon>
        <taxon>Acidobacteriaceae</taxon>
        <taxon>Occallatibacter</taxon>
    </lineage>
</organism>
<evidence type="ECO:0000313" key="10">
    <source>
        <dbReference type="Proteomes" id="UP001059380"/>
    </source>
</evidence>
<dbReference type="AlphaFoldDB" id="A0A9J7BSF8"/>
<keyword evidence="10" id="KW-1185">Reference proteome</keyword>
<dbReference type="PANTHER" id="PTHR42879">
    <property type="entry name" value="3-OXOACYL-(ACYL-CARRIER-PROTEIN) REDUCTASE"/>
    <property type="match status" value="1"/>
</dbReference>
<dbReference type="NCBIfam" id="NF005559">
    <property type="entry name" value="PRK07231.1"/>
    <property type="match status" value="1"/>
</dbReference>
<dbReference type="InterPro" id="IPR057326">
    <property type="entry name" value="KR_dom"/>
</dbReference>
<dbReference type="InterPro" id="IPR020904">
    <property type="entry name" value="Sc_DH/Rdtase_CS"/>
</dbReference>
<dbReference type="SUPFAM" id="SSF51735">
    <property type="entry name" value="NAD(P)-binding Rossmann-fold domains"/>
    <property type="match status" value="1"/>
</dbReference>
<dbReference type="FunFam" id="3.40.50.720:FF:000115">
    <property type="entry name" value="3-oxoacyl-[acyl-carrier-protein] reductase FabG"/>
    <property type="match status" value="1"/>
</dbReference>
<evidence type="ECO:0000256" key="7">
    <source>
        <dbReference type="ARBA" id="ARBA00048508"/>
    </source>
</evidence>
<dbReference type="Pfam" id="PF13561">
    <property type="entry name" value="adh_short_C2"/>
    <property type="match status" value="1"/>
</dbReference>
<comment type="similarity">
    <text evidence="2">Belongs to the short-chain dehydrogenases/reductases (SDR) family.</text>
</comment>
<accession>A0A9J7BSF8</accession>
<evidence type="ECO:0000256" key="3">
    <source>
        <dbReference type="ARBA" id="ARBA00017650"/>
    </source>
</evidence>
<dbReference type="PROSITE" id="PS00061">
    <property type="entry name" value="ADH_SHORT"/>
    <property type="match status" value="1"/>
</dbReference>
<dbReference type="InterPro" id="IPR002347">
    <property type="entry name" value="SDR_fam"/>
</dbReference>
<dbReference type="GO" id="GO:0004316">
    <property type="term" value="F:3-oxoacyl-[acyl-carrier-protein] reductase (NADPH) activity"/>
    <property type="evidence" value="ECO:0007669"/>
    <property type="project" value="UniProtKB-EC"/>
</dbReference>
<reference evidence="9" key="1">
    <citation type="submission" date="2021-04" db="EMBL/GenBank/DDBJ databases">
        <title>Phylogenetic analysis of Acidobacteriaceae.</title>
        <authorList>
            <person name="Qiu L."/>
            <person name="Zhang Q."/>
        </authorList>
    </citation>
    <scope>NUCLEOTIDE SEQUENCE</scope>
    <source>
        <strain evidence="9">DSM 25168</strain>
    </source>
</reference>
<dbReference type="Proteomes" id="UP001059380">
    <property type="component" value="Chromosome"/>
</dbReference>
<dbReference type="InterPro" id="IPR036291">
    <property type="entry name" value="NAD(P)-bd_dom_sf"/>
</dbReference>
<feature type="domain" description="Ketoreductase" evidence="8">
    <location>
        <begin position="8"/>
        <end position="188"/>
    </location>
</feature>
<evidence type="ECO:0000313" key="9">
    <source>
        <dbReference type="EMBL" id="UWZ85527.1"/>
    </source>
</evidence>
<evidence type="ECO:0000259" key="8">
    <source>
        <dbReference type="SMART" id="SM00822"/>
    </source>
</evidence>
<dbReference type="EMBL" id="CP093313">
    <property type="protein sequence ID" value="UWZ85527.1"/>
    <property type="molecule type" value="Genomic_DNA"/>
</dbReference>
<comment type="catalytic activity">
    <reaction evidence="7">
        <text>a (3R)-hydroxyacyl-[ACP] + NADP(+) = a 3-oxoacyl-[ACP] + NADPH + H(+)</text>
        <dbReference type="Rhea" id="RHEA:17397"/>
        <dbReference type="Rhea" id="RHEA-COMP:9916"/>
        <dbReference type="Rhea" id="RHEA-COMP:9945"/>
        <dbReference type="ChEBI" id="CHEBI:15378"/>
        <dbReference type="ChEBI" id="CHEBI:57783"/>
        <dbReference type="ChEBI" id="CHEBI:58349"/>
        <dbReference type="ChEBI" id="CHEBI:78776"/>
        <dbReference type="ChEBI" id="CHEBI:78827"/>
        <dbReference type="EC" id="1.1.1.100"/>
    </reaction>
</comment>
<dbReference type="PRINTS" id="PR00081">
    <property type="entry name" value="GDHRDH"/>
</dbReference>
<protein>
    <recommendedName>
        <fullName evidence="3">3-oxoacyl-[acyl-carrier-protein] reductase FabG</fullName>
    </recommendedName>
    <alternativeName>
        <fullName evidence="6">Beta-ketoacyl-ACP reductase</fullName>
    </alternativeName>
</protein>
<dbReference type="PRINTS" id="PR00080">
    <property type="entry name" value="SDRFAMILY"/>
</dbReference>
<name>A0A9J7BSF8_9BACT</name>
<gene>
    <name evidence="9" type="ORF">MOP44_06190</name>
</gene>